<feature type="transmembrane region" description="Helical" evidence="7">
    <location>
        <begin position="83"/>
        <end position="101"/>
    </location>
</feature>
<gene>
    <name evidence="9" type="ORF">GCM10009843_02930</name>
</gene>
<keyword evidence="2" id="KW-0813">Transport</keyword>
<feature type="transmembrane region" description="Helical" evidence="7">
    <location>
        <begin position="366"/>
        <end position="389"/>
    </location>
</feature>
<evidence type="ECO:0000256" key="6">
    <source>
        <dbReference type="ARBA" id="ARBA00023136"/>
    </source>
</evidence>
<dbReference type="PROSITE" id="PS50850">
    <property type="entry name" value="MFS"/>
    <property type="match status" value="1"/>
</dbReference>
<feature type="transmembrane region" description="Helical" evidence="7">
    <location>
        <begin position="440"/>
        <end position="463"/>
    </location>
</feature>
<evidence type="ECO:0000256" key="1">
    <source>
        <dbReference type="ARBA" id="ARBA00004651"/>
    </source>
</evidence>
<organism evidence="9 10">
    <name type="scientific">Nocardioides bigeumensis</name>
    <dbReference type="NCBI Taxonomy" id="433657"/>
    <lineage>
        <taxon>Bacteria</taxon>
        <taxon>Bacillati</taxon>
        <taxon>Actinomycetota</taxon>
        <taxon>Actinomycetes</taxon>
        <taxon>Propionibacteriales</taxon>
        <taxon>Nocardioidaceae</taxon>
        <taxon>Nocardioides</taxon>
    </lineage>
</organism>
<feature type="transmembrane region" description="Helical" evidence="7">
    <location>
        <begin position="15"/>
        <end position="40"/>
    </location>
</feature>
<dbReference type="InterPro" id="IPR011701">
    <property type="entry name" value="MFS"/>
</dbReference>
<evidence type="ECO:0000256" key="3">
    <source>
        <dbReference type="ARBA" id="ARBA00022475"/>
    </source>
</evidence>
<proteinExistence type="predicted"/>
<feature type="transmembrane region" description="Helical" evidence="7">
    <location>
        <begin position="113"/>
        <end position="132"/>
    </location>
</feature>
<dbReference type="InterPro" id="IPR036259">
    <property type="entry name" value="MFS_trans_sf"/>
</dbReference>
<name>A0ABP5JEP9_9ACTN</name>
<feature type="transmembrane region" description="Helical" evidence="7">
    <location>
        <begin position="205"/>
        <end position="223"/>
    </location>
</feature>
<keyword evidence="6 7" id="KW-0472">Membrane</keyword>
<dbReference type="SUPFAM" id="SSF103473">
    <property type="entry name" value="MFS general substrate transporter"/>
    <property type="match status" value="1"/>
</dbReference>
<evidence type="ECO:0000313" key="10">
    <source>
        <dbReference type="Proteomes" id="UP001500575"/>
    </source>
</evidence>
<keyword evidence="4 7" id="KW-0812">Transmembrane</keyword>
<dbReference type="Gene3D" id="1.20.1250.20">
    <property type="entry name" value="MFS general substrate transporter like domains"/>
    <property type="match status" value="1"/>
</dbReference>
<reference evidence="10" key="1">
    <citation type="journal article" date="2019" name="Int. J. Syst. Evol. Microbiol.">
        <title>The Global Catalogue of Microorganisms (GCM) 10K type strain sequencing project: providing services to taxonomists for standard genome sequencing and annotation.</title>
        <authorList>
            <consortium name="The Broad Institute Genomics Platform"/>
            <consortium name="The Broad Institute Genome Sequencing Center for Infectious Disease"/>
            <person name="Wu L."/>
            <person name="Ma J."/>
        </authorList>
    </citation>
    <scope>NUCLEOTIDE SEQUENCE [LARGE SCALE GENOMIC DNA]</scope>
    <source>
        <strain evidence="10">JCM 16021</strain>
    </source>
</reference>
<dbReference type="RefSeq" id="WP_344301803.1">
    <property type="nucleotide sequence ID" value="NZ_BAAAQQ010000002.1"/>
</dbReference>
<dbReference type="Proteomes" id="UP001500575">
    <property type="component" value="Unassembled WGS sequence"/>
</dbReference>
<dbReference type="PANTHER" id="PTHR42718:SF46">
    <property type="entry name" value="BLR6921 PROTEIN"/>
    <property type="match status" value="1"/>
</dbReference>
<dbReference type="InterPro" id="IPR020846">
    <property type="entry name" value="MFS_dom"/>
</dbReference>
<keyword evidence="3" id="KW-1003">Cell membrane</keyword>
<feature type="domain" description="Major facilitator superfamily (MFS) profile" evidence="8">
    <location>
        <begin position="17"/>
        <end position="467"/>
    </location>
</feature>
<feature type="transmembrane region" description="Helical" evidence="7">
    <location>
        <begin position="235"/>
        <end position="256"/>
    </location>
</feature>
<feature type="transmembrane region" description="Helical" evidence="7">
    <location>
        <begin position="276"/>
        <end position="296"/>
    </location>
</feature>
<evidence type="ECO:0000256" key="4">
    <source>
        <dbReference type="ARBA" id="ARBA00022692"/>
    </source>
</evidence>
<comment type="subcellular location">
    <subcellularLocation>
        <location evidence="1">Cell membrane</location>
        <topology evidence="1">Multi-pass membrane protein</topology>
    </subcellularLocation>
</comment>
<comment type="caution">
    <text evidence="9">The sequence shown here is derived from an EMBL/GenBank/DDBJ whole genome shotgun (WGS) entry which is preliminary data.</text>
</comment>
<protein>
    <submittedName>
        <fullName evidence="9">DHA2 family efflux MFS transporter permease subunit</fullName>
    </submittedName>
</protein>
<feature type="transmembrane region" description="Helical" evidence="7">
    <location>
        <begin position="144"/>
        <end position="165"/>
    </location>
</feature>
<keyword evidence="5 7" id="KW-1133">Transmembrane helix</keyword>
<evidence type="ECO:0000313" key="9">
    <source>
        <dbReference type="EMBL" id="GAA2114468.1"/>
    </source>
</evidence>
<evidence type="ECO:0000259" key="8">
    <source>
        <dbReference type="PROSITE" id="PS50850"/>
    </source>
</evidence>
<keyword evidence="10" id="KW-1185">Reference proteome</keyword>
<feature type="transmembrane region" description="Helical" evidence="7">
    <location>
        <begin position="302"/>
        <end position="325"/>
    </location>
</feature>
<feature type="transmembrane region" description="Helical" evidence="7">
    <location>
        <begin position="410"/>
        <end position="428"/>
    </location>
</feature>
<sequence length="483" mass="48489">MSPTTSHGSASGRRWLALGLIAAAQFMVIMDTSIIGVALPKMQEDLGFTPSGLSWVFNAYVIAFGGLLLLGGRLTDLLGARRIFGTGWVVLAVGSLMAGLADSVTVELAGRAVQGAGSALVAPAALTLLFSIFGTNPHELTKALALYGAAAPAGGTAGVFLGGVLTQYVSWPWVFFINVPIALAIVVLTPSVMPAGATRRGSLDVAGAATVTLGLAAVVYAVVRGPEAGWTSASTLIAGTGGLVLLGLFVALQANLREPLMRLGIFRAPNLAASNFAQLMLGAAWIPMFFFVNLYLQQVIGLGAFASGAALLPLTVTIIIGMVAAAPRLIARFGPKALTVVGLGTLAVGLGWLSELRPDGSFVVDVLPASLVTAAGMAMAFIPSLGMALSSAAPEEAGLASGLVSTSYQVGSALGLAVITALASGFGADDAGDVVAQTTGFSAGLLGAAGIAAVGALLSAAWLRTPSNEGSSQEVPSETSSAH</sequence>
<dbReference type="Pfam" id="PF07690">
    <property type="entry name" value="MFS_1"/>
    <property type="match status" value="1"/>
</dbReference>
<dbReference type="EMBL" id="BAAAQQ010000002">
    <property type="protein sequence ID" value="GAA2114468.1"/>
    <property type="molecule type" value="Genomic_DNA"/>
</dbReference>
<evidence type="ECO:0000256" key="2">
    <source>
        <dbReference type="ARBA" id="ARBA00022448"/>
    </source>
</evidence>
<evidence type="ECO:0000256" key="7">
    <source>
        <dbReference type="SAM" id="Phobius"/>
    </source>
</evidence>
<accession>A0ABP5JEP9</accession>
<dbReference type="Gene3D" id="1.20.1720.10">
    <property type="entry name" value="Multidrug resistance protein D"/>
    <property type="match status" value="1"/>
</dbReference>
<dbReference type="CDD" id="cd17321">
    <property type="entry name" value="MFS_MMR_MDR_like"/>
    <property type="match status" value="1"/>
</dbReference>
<dbReference type="PANTHER" id="PTHR42718">
    <property type="entry name" value="MAJOR FACILITATOR SUPERFAMILY MULTIDRUG TRANSPORTER MFSC"/>
    <property type="match status" value="1"/>
</dbReference>
<evidence type="ECO:0000256" key="5">
    <source>
        <dbReference type="ARBA" id="ARBA00022989"/>
    </source>
</evidence>
<feature type="transmembrane region" description="Helical" evidence="7">
    <location>
        <begin position="337"/>
        <end position="354"/>
    </location>
</feature>
<feature type="transmembrane region" description="Helical" evidence="7">
    <location>
        <begin position="171"/>
        <end position="193"/>
    </location>
</feature>
<feature type="transmembrane region" description="Helical" evidence="7">
    <location>
        <begin position="52"/>
        <end position="71"/>
    </location>
</feature>